<keyword evidence="1" id="KW-0614">Plasmid</keyword>
<dbReference type="Proteomes" id="UP000253744">
    <property type="component" value="Plasmid pDrdI"/>
</dbReference>
<geneLocation type="plasmid" evidence="2">
    <name>pdrdi</name>
</geneLocation>
<evidence type="ECO:0000313" key="1">
    <source>
        <dbReference type="EMBL" id="AXH00724.1"/>
    </source>
</evidence>
<evidence type="ECO:0000313" key="2">
    <source>
        <dbReference type="Proteomes" id="UP000253744"/>
    </source>
</evidence>
<gene>
    <name evidence="1" type="ORF">DVJ83_16375</name>
</gene>
<dbReference type="EMBL" id="CP031163">
    <property type="protein sequence ID" value="AXH00724.1"/>
    <property type="molecule type" value="Genomic_DNA"/>
</dbReference>
<accession>A0A345IM01</accession>
<name>A0A345IM01_9DEIO</name>
<sequence length="178" mass="20258">MISKSELFNPLALTARAPAEVRNVLMGGLLREMSGQQANVAPMYRDTFEVLRRQLPGAPRRQQNYPTLLLPLPGHQEEEFLDIEYQLGGERFQVMGEVRRIGQRSYLAVCEGDYLHTRRRLPVVLQCFVLMLKLNLSVRDAHLLCWNWPPSLLMRGVQSATTPARNVMSLPRTGTSRA</sequence>
<dbReference type="RefSeq" id="WP_114673379.1">
    <property type="nucleotide sequence ID" value="NZ_CP031163.1"/>
</dbReference>
<organism evidence="1 2">
    <name type="scientific">Deinococcus wulumuqiensis</name>
    <dbReference type="NCBI Taxonomy" id="980427"/>
    <lineage>
        <taxon>Bacteria</taxon>
        <taxon>Thermotogati</taxon>
        <taxon>Deinococcota</taxon>
        <taxon>Deinococci</taxon>
        <taxon>Deinococcales</taxon>
        <taxon>Deinococcaceae</taxon>
        <taxon>Deinococcus</taxon>
    </lineage>
</organism>
<protein>
    <submittedName>
        <fullName evidence="1">Uncharacterized protein</fullName>
    </submittedName>
</protein>
<reference evidence="1 2" key="1">
    <citation type="submission" date="2018-07" db="EMBL/GenBank/DDBJ databases">
        <title>Complete Genome and Methylome Analysis of Deinococcus wulumuqiensis NEB 479.</title>
        <authorList>
            <person name="Fomenkov A."/>
            <person name="Luyten Y."/>
            <person name="Vincze T."/>
            <person name="Anton B.P."/>
            <person name="Clark T."/>
            <person name="Roberts R.J."/>
            <person name="Morgan R.D."/>
        </authorList>
    </citation>
    <scope>NUCLEOTIDE SEQUENCE [LARGE SCALE GENOMIC DNA]</scope>
    <source>
        <strain evidence="1 2">NEB 479</strain>
        <plasmid evidence="2">Plasmid pdrdi</plasmid>
    </source>
</reference>
<dbReference type="AlphaFoldDB" id="A0A345IM01"/>
<dbReference type="KEGG" id="dwu:DVJ83_16375"/>
<proteinExistence type="predicted"/>